<evidence type="ECO:0000256" key="1">
    <source>
        <dbReference type="SAM" id="MobiDB-lite"/>
    </source>
</evidence>
<dbReference type="AlphaFoldDB" id="A0AAD7K520"/>
<dbReference type="Proteomes" id="UP001215280">
    <property type="component" value="Unassembled WGS sequence"/>
</dbReference>
<accession>A0AAD7K520</accession>
<proteinExistence type="predicted"/>
<organism evidence="2 3">
    <name type="scientific">Mycena maculata</name>
    <dbReference type="NCBI Taxonomy" id="230809"/>
    <lineage>
        <taxon>Eukaryota</taxon>
        <taxon>Fungi</taxon>
        <taxon>Dikarya</taxon>
        <taxon>Basidiomycota</taxon>
        <taxon>Agaricomycotina</taxon>
        <taxon>Agaricomycetes</taxon>
        <taxon>Agaricomycetidae</taxon>
        <taxon>Agaricales</taxon>
        <taxon>Marasmiineae</taxon>
        <taxon>Mycenaceae</taxon>
        <taxon>Mycena</taxon>
    </lineage>
</organism>
<sequence length="500" mass="55556">MFRHIFVSLNASERITGKSVHLTGTKYSPNSTRLFLTARWTPALDMNTRTSRVYKPSERAIAYKDYPHSDSDDSESNKNAGSTSRKLKRKSSSVQLVSSPITRSRSETSSSARRRRTNTPNEKDETEENFVPEKDDVDEDEDEDELALTPPPKRRKSQVESDDEEVPEVDVTYNISIFKGAELSKPIKKRQSACNGFIKIANTSSFHAFQKQLFLKVSKLLRTDLDDLTNYEHVVASGLKCKASPSVTIAGENSQSSEEEDTSKKNKSKGKKVKSKIPTENDISPINASVNQKILELRTRYACHANDGSDYCWVSGEAKEHVALGNPHFQMWGAGWEQGVCDLETPPNHKIFQTKKNAGDLAPLTTLQRRIATANQPTSTAPIINNHFSIPDAFVDMLRPPTVHAPPVPPGPLTLPVISSNTAEDMLLPAGTRVGQQMLIPEFCTLYDLDDSISSKLATNGYKKASAFNFIKLADLRAMEFRSGEIAELRDAIGQWVVPI</sequence>
<feature type="compositionally biased region" description="Acidic residues" evidence="1">
    <location>
        <begin position="124"/>
        <end position="146"/>
    </location>
</feature>
<protein>
    <submittedName>
        <fullName evidence="2">Uncharacterized protein</fullName>
    </submittedName>
</protein>
<name>A0AAD7K520_9AGAR</name>
<comment type="caution">
    <text evidence="2">The sequence shown here is derived from an EMBL/GenBank/DDBJ whole genome shotgun (WGS) entry which is preliminary data.</text>
</comment>
<keyword evidence="3" id="KW-1185">Reference proteome</keyword>
<feature type="compositionally biased region" description="Basic residues" evidence="1">
    <location>
        <begin position="265"/>
        <end position="275"/>
    </location>
</feature>
<evidence type="ECO:0000313" key="3">
    <source>
        <dbReference type="Proteomes" id="UP001215280"/>
    </source>
</evidence>
<feature type="region of interest" description="Disordered" evidence="1">
    <location>
        <begin position="59"/>
        <end position="167"/>
    </location>
</feature>
<reference evidence="2" key="1">
    <citation type="submission" date="2023-03" db="EMBL/GenBank/DDBJ databases">
        <title>Massive genome expansion in bonnet fungi (Mycena s.s.) driven by repeated elements and novel gene families across ecological guilds.</title>
        <authorList>
            <consortium name="Lawrence Berkeley National Laboratory"/>
            <person name="Harder C.B."/>
            <person name="Miyauchi S."/>
            <person name="Viragh M."/>
            <person name="Kuo A."/>
            <person name="Thoen E."/>
            <person name="Andreopoulos B."/>
            <person name="Lu D."/>
            <person name="Skrede I."/>
            <person name="Drula E."/>
            <person name="Henrissat B."/>
            <person name="Morin E."/>
            <person name="Kohler A."/>
            <person name="Barry K."/>
            <person name="LaButti K."/>
            <person name="Morin E."/>
            <person name="Salamov A."/>
            <person name="Lipzen A."/>
            <person name="Mereny Z."/>
            <person name="Hegedus B."/>
            <person name="Baldrian P."/>
            <person name="Stursova M."/>
            <person name="Weitz H."/>
            <person name="Taylor A."/>
            <person name="Grigoriev I.V."/>
            <person name="Nagy L.G."/>
            <person name="Martin F."/>
            <person name="Kauserud H."/>
        </authorList>
    </citation>
    <scope>NUCLEOTIDE SEQUENCE</scope>
    <source>
        <strain evidence="2">CBHHK188m</strain>
    </source>
</reference>
<feature type="compositionally biased region" description="Low complexity" evidence="1">
    <location>
        <begin position="92"/>
        <end position="111"/>
    </location>
</feature>
<feature type="compositionally biased region" description="Polar residues" evidence="1">
    <location>
        <begin position="247"/>
        <end position="256"/>
    </location>
</feature>
<evidence type="ECO:0000313" key="2">
    <source>
        <dbReference type="EMBL" id="KAJ7776847.1"/>
    </source>
</evidence>
<feature type="region of interest" description="Disordered" evidence="1">
    <location>
        <begin position="247"/>
        <end position="280"/>
    </location>
</feature>
<gene>
    <name evidence="2" type="ORF">DFH07DRAFT_979016</name>
</gene>
<feature type="compositionally biased region" description="Basic and acidic residues" evidence="1">
    <location>
        <begin position="59"/>
        <end position="71"/>
    </location>
</feature>
<dbReference type="EMBL" id="JARJLG010000011">
    <property type="protein sequence ID" value="KAJ7776847.1"/>
    <property type="molecule type" value="Genomic_DNA"/>
</dbReference>